<dbReference type="GO" id="GO:0051267">
    <property type="term" value="F:CP2 mannose-ethanolamine phosphotransferase activity"/>
    <property type="evidence" value="ECO:0007669"/>
    <property type="project" value="TreeGrafter"/>
</dbReference>
<dbReference type="CDD" id="cd16024">
    <property type="entry name" value="GPI_EPT_2"/>
    <property type="match status" value="1"/>
</dbReference>
<dbReference type="InterPro" id="IPR039527">
    <property type="entry name" value="PIGG/GPI7"/>
</dbReference>
<feature type="transmembrane region" description="Helical" evidence="12">
    <location>
        <begin position="786"/>
        <end position="808"/>
    </location>
</feature>
<evidence type="ECO:0000256" key="8">
    <source>
        <dbReference type="ARBA" id="ARBA00022824"/>
    </source>
</evidence>
<evidence type="ECO:0000256" key="3">
    <source>
        <dbReference type="ARBA" id="ARBA00005315"/>
    </source>
</evidence>
<sequence>MGKRLIVLVVLQLIAIFTFSAGFFPQKSVMQGDAQFWYLPDEQIHMAPKFDKLVFVVIDALRADFLFQKEASNFHFVHELLNNGKAWGYTAYSNPPTVTLPRLKGITTGSTPNFLDAILNVAEDDSSSNLKEQDSWLRQFHVHNKHMKFFGDDTWLKLFPHEFFDEVDGTNSFFVSDFEQVDLNVTRHLPKQLGNQDEWDVLILHYLGLDHIGHKGGAKSHFMPAKHREMDSIIKEIYSSIDESTLLCVMGDHGMNDLGNHGGSSAGETSAGLVFISEKLEKYEKPIAQRNVVLPISELNENYEYLTKIQQIDLVPTLASLFNLPIPKNSIGVIIADFLQLFSKDASKIKIMDNYHQLVSVAQGYSEQIDDLTAIMSRMKDIQAKLAQSATNYDYSLIAIGYAVLIGITVITTASTLRLLRLTYTTALLLGTTMILSFSTFGSSFVEEEHQLWWWITIGIVGASCISNPNEILNHLLVLVCLRFVRGWNNSGQKYFFEHTIYELLKTHNNLQWVFNTLTIFAVSCNTATHDYFSFTSSFVLASLCLVYKANWSIVNGEGLPKWLEIIVFKSCSLLQEDESSDIYSETLVPLARLFFQASITVLIARILVHKYFSKKVGFFQDVHSIISSILIFQTSSANIPLFLVFQILSGRLHYLWTAYYSSNQAILMLLNLILQHLSFFQFGSTNSIATVNLTNAYNGVSDDYNIYTVGLLMCIGNFAPSIYWSLASSKVLYKSNTDKWSVFYRAKLPQFFFYCLFGCFLLASCIILRYHLFIWSVFSPKLCYYVTWNAFMNGLIGWVVEGLLVALY</sequence>
<accession>A0A1G4MF23</accession>
<comment type="similarity">
    <text evidence="3 12">Belongs to the PIGG/PIGN/PIGO family. PIGG subfamily.</text>
</comment>
<feature type="transmembrane region" description="Helical" evidence="12">
    <location>
        <begin position="395"/>
        <end position="420"/>
    </location>
</feature>
<evidence type="ECO:0000256" key="6">
    <source>
        <dbReference type="ARBA" id="ARBA00022679"/>
    </source>
</evidence>
<feature type="transmembrane region" description="Helical" evidence="12">
    <location>
        <begin position="705"/>
        <end position="727"/>
    </location>
</feature>
<dbReference type="InterPro" id="IPR002591">
    <property type="entry name" value="Phosphodiest/P_Trfase"/>
</dbReference>
<dbReference type="InterPro" id="IPR017850">
    <property type="entry name" value="Alkaline_phosphatase_core_sf"/>
</dbReference>
<keyword evidence="7 12" id="KW-0812">Transmembrane</keyword>
<organism evidence="15 16">
    <name type="scientific">Lachancea fermentati</name>
    <name type="common">Zygosaccharomyces fermentati</name>
    <dbReference type="NCBI Taxonomy" id="4955"/>
    <lineage>
        <taxon>Eukaryota</taxon>
        <taxon>Fungi</taxon>
        <taxon>Dikarya</taxon>
        <taxon>Ascomycota</taxon>
        <taxon>Saccharomycotina</taxon>
        <taxon>Saccharomycetes</taxon>
        <taxon>Saccharomycetales</taxon>
        <taxon>Saccharomycetaceae</taxon>
        <taxon>Lachancea</taxon>
    </lineage>
</organism>
<evidence type="ECO:0000256" key="7">
    <source>
        <dbReference type="ARBA" id="ARBA00022692"/>
    </source>
</evidence>
<feature type="domain" description="GPI ethanolamine phosphate transferase 2 C-terminal" evidence="14">
    <location>
        <begin position="390"/>
        <end position="807"/>
    </location>
</feature>
<dbReference type="GO" id="GO:0005789">
    <property type="term" value="C:endoplasmic reticulum membrane"/>
    <property type="evidence" value="ECO:0007669"/>
    <property type="project" value="UniProtKB-SubCell"/>
</dbReference>
<evidence type="ECO:0000256" key="10">
    <source>
        <dbReference type="ARBA" id="ARBA00023136"/>
    </source>
</evidence>
<evidence type="ECO:0000256" key="4">
    <source>
        <dbReference type="ARBA" id="ARBA00020830"/>
    </source>
</evidence>
<protein>
    <recommendedName>
        <fullName evidence="4 12">GPI ethanolamine phosphate transferase 2</fullName>
    </recommendedName>
</protein>
<comment type="function">
    <text evidence="12">Ethanolamine phosphate transferase involved in glycosylphosphatidylinositol-anchor biosynthesis. Transfers ethanolamine phosphate to the GPI second mannose.</text>
</comment>
<feature type="transmembrane region" description="Helical" evidence="12">
    <location>
        <begin position="452"/>
        <end position="485"/>
    </location>
</feature>
<keyword evidence="6 12" id="KW-0808">Transferase</keyword>
<keyword evidence="16" id="KW-1185">Reference proteome</keyword>
<dbReference type="Gene3D" id="3.40.720.10">
    <property type="entry name" value="Alkaline Phosphatase, subunit A"/>
    <property type="match status" value="1"/>
</dbReference>
<dbReference type="EMBL" id="LT598490">
    <property type="protein sequence ID" value="SCW02526.1"/>
    <property type="molecule type" value="Genomic_DNA"/>
</dbReference>
<evidence type="ECO:0000256" key="9">
    <source>
        <dbReference type="ARBA" id="ARBA00022989"/>
    </source>
</evidence>
<dbReference type="PANTHER" id="PTHR23072">
    <property type="entry name" value="PHOSPHATIDYLINOSITOL GLYCAN-RELATED"/>
    <property type="match status" value="1"/>
</dbReference>
<keyword evidence="8 12" id="KW-0256">Endoplasmic reticulum</keyword>
<feature type="transmembrane region" description="Helical" evidence="12">
    <location>
        <begin position="427"/>
        <end position="446"/>
    </location>
</feature>
<evidence type="ECO:0000259" key="14">
    <source>
        <dbReference type="Pfam" id="PF19316"/>
    </source>
</evidence>
<evidence type="ECO:0000256" key="13">
    <source>
        <dbReference type="SAM" id="SignalP"/>
    </source>
</evidence>
<dbReference type="OMA" id="SWNQTGQ"/>
<name>A0A1G4MF23_LACFM</name>
<feature type="transmembrane region" description="Helical" evidence="12">
    <location>
        <begin position="625"/>
        <end position="646"/>
    </location>
</feature>
<dbReference type="AlphaFoldDB" id="A0A1G4MF23"/>
<keyword evidence="13" id="KW-0732">Signal</keyword>
<feature type="transmembrane region" description="Helical" evidence="12">
    <location>
        <begin position="752"/>
        <end position="774"/>
    </location>
</feature>
<feature type="transmembrane region" description="Helical" evidence="12">
    <location>
        <begin position="594"/>
        <end position="613"/>
    </location>
</feature>
<dbReference type="GO" id="GO:0006506">
    <property type="term" value="P:GPI anchor biosynthetic process"/>
    <property type="evidence" value="ECO:0007669"/>
    <property type="project" value="UniProtKB-UniPathway"/>
</dbReference>
<dbReference type="Pfam" id="PF01663">
    <property type="entry name" value="Phosphodiest"/>
    <property type="match status" value="1"/>
</dbReference>
<reference evidence="16" key="1">
    <citation type="submission" date="2016-03" db="EMBL/GenBank/DDBJ databases">
        <authorList>
            <person name="Devillers H."/>
        </authorList>
    </citation>
    <scope>NUCLEOTIDE SEQUENCE [LARGE SCALE GENOMIC DNA]</scope>
</reference>
<keyword evidence="10 12" id="KW-0472">Membrane</keyword>
<dbReference type="UniPathway" id="UPA00196"/>
<keyword evidence="9 12" id="KW-1133">Transmembrane helix</keyword>
<feature type="chain" id="PRO_5009237318" description="GPI ethanolamine phosphate transferase 2" evidence="13">
    <location>
        <begin position="23"/>
        <end position="809"/>
    </location>
</feature>
<keyword evidence="5 12" id="KW-0337">GPI-anchor biosynthesis</keyword>
<gene>
    <name evidence="15" type="ORF">LAFE_0F08372G</name>
</gene>
<comment type="pathway">
    <text evidence="2 12">Glycolipid biosynthesis; glycosylphosphatidylinositol-anchor biosynthesis.</text>
</comment>
<evidence type="ECO:0000256" key="11">
    <source>
        <dbReference type="ARBA" id="ARBA00023180"/>
    </source>
</evidence>
<dbReference type="OrthoDB" id="272139at2759"/>
<dbReference type="Proteomes" id="UP000190831">
    <property type="component" value="Chromosome F"/>
</dbReference>
<evidence type="ECO:0000256" key="12">
    <source>
        <dbReference type="RuleBase" id="RU367106"/>
    </source>
</evidence>
<dbReference type="STRING" id="4955.A0A1G4MF23"/>
<evidence type="ECO:0000256" key="2">
    <source>
        <dbReference type="ARBA" id="ARBA00004687"/>
    </source>
</evidence>
<evidence type="ECO:0000313" key="16">
    <source>
        <dbReference type="Proteomes" id="UP000190831"/>
    </source>
</evidence>
<comment type="subcellular location">
    <subcellularLocation>
        <location evidence="1 12">Endoplasmic reticulum membrane</location>
        <topology evidence="1 12">Multi-pass membrane protein</topology>
    </subcellularLocation>
</comment>
<dbReference type="FunFam" id="3.40.720.10:FF:000045">
    <property type="entry name" value="GPI ethanolamine phosphate transferase 2"/>
    <property type="match status" value="1"/>
</dbReference>
<evidence type="ECO:0000256" key="1">
    <source>
        <dbReference type="ARBA" id="ARBA00004477"/>
    </source>
</evidence>
<dbReference type="Pfam" id="PF19316">
    <property type="entry name" value="PIGO_PIGG"/>
    <property type="match status" value="1"/>
</dbReference>
<dbReference type="PANTHER" id="PTHR23072:SF0">
    <property type="entry name" value="GPI ETHANOLAMINE PHOSPHATE TRANSFERASE 2"/>
    <property type="match status" value="1"/>
</dbReference>
<keyword evidence="11" id="KW-0325">Glycoprotein</keyword>
<dbReference type="SUPFAM" id="SSF53649">
    <property type="entry name" value="Alkaline phosphatase-like"/>
    <property type="match status" value="1"/>
</dbReference>
<dbReference type="InterPro" id="IPR045687">
    <property type="entry name" value="PIGG/GPI7_C"/>
</dbReference>
<evidence type="ECO:0000256" key="5">
    <source>
        <dbReference type="ARBA" id="ARBA00022502"/>
    </source>
</evidence>
<dbReference type="InterPro" id="IPR037674">
    <property type="entry name" value="PIG-G_N"/>
</dbReference>
<evidence type="ECO:0000313" key="15">
    <source>
        <dbReference type="EMBL" id="SCW02526.1"/>
    </source>
</evidence>
<proteinExistence type="inferred from homology"/>
<feature type="signal peptide" evidence="13">
    <location>
        <begin position="1"/>
        <end position="22"/>
    </location>
</feature>